<dbReference type="SUPFAM" id="SSF46565">
    <property type="entry name" value="Chaperone J-domain"/>
    <property type="match status" value="1"/>
</dbReference>
<dbReference type="GO" id="GO:0042026">
    <property type="term" value="P:protein refolding"/>
    <property type="evidence" value="ECO:0007669"/>
    <property type="project" value="TreeGrafter"/>
</dbReference>
<evidence type="ECO:0000259" key="2">
    <source>
        <dbReference type="PROSITE" id="PS50076"/>
    </source>
</evidence>
<dbReference type="AlphaFoldDB" id="A0A3M9N6R7"/>
<comment type="caution">
    <text evidence="3">The sequence shown here is derived from an EMBL/GenBank/DDBJ whole genome shotgun (WGS) entry which is preliminary data.</text>
</comment>
<dbReference type="CDD" id="cd10747">
    <property type="entry name" value="DnaJ_C"/>
    <property type="match status" value="1"/>
</dbReference>
<dbReference type="PANTHER" id="PTHR43096">
    <property type="entry name" value="DNAJ HOMOLOG 1, MITOCHONDRIAL-RELATED"/>
    <property type="match status" value="1"/>
</dbReference>
<feature type="domain" description="J" evidence="2">
    <location>
        <begin position="5"/>
        <end position="70"/>
    </location>
</feature>
<dbReference type="CDD" id="cd06257">
    <property type="entry name" value="DnaJ"/>
    <property type="match status" value="1"/>
</dbReference>
<dbReference type="GO" id="GO:0005737">
    <property type="term" value="C:cytoplasm"/>
    <property type="evidence" value="ECO:0007669"/>
    <property type="project" value="TreeGrafter"/>
</dbReference>
<proteinExistence type="predicted"/>
<dbReference type="Gene3D" id="2.60.260.20">
    <property type="entry name" value="Urease metallochaperone UreE, N-terminal domain"/>
    <property type="match status" value="2"/>
</dbReference>
<dbReference type="PROSITE" id="PS50076">
    <property type="entry name" value="DNAJ_2"/>
    <property type="match status" value="1"/>
</dbReference>
<dbReference type="InterPro" id="IPR018253">
    <property type="entry name" value="DnaJ_domain_CS"/>
</dbReference>
<dbReference type="Proteomes" id="UP000267223">
    <property type="component" value="Unassembled WGS sequence"/>
</dbReference>
<dbReference type="InterPro" id="IPR008971">
    <property type="entry name" value="HSP40/DnaJ_pept-bd"/>
</dbReference>
<accession>A0A3M9N6R7</accession>
<dbReference type="InterPro" id="IPR001623">
    <property type="entry name" value="DnaJ_domain"/>
</dbReference>
<dbReference type="FunFam" id="2.60.260.20:FF:000013">
    <property type="entry name" value="DnaJ subfamily B member 11"/>
    <property type="match status" value="1"/>
</dbReference>
<dbReference type="OrthoDB" id="9779889at2"/>
<keyword evidence="4" id="KW-1185">Reference proteome</keyword>
<dbReference type="Gene3D" id="1.10.287.110">
    <property type="entry name" value="DnaJ domain"/>
    <property type="match status" value="1"/>
</dbReference>
<evidence type="ECO:0000256" key="1">
    <source>
        <dbReference type="ARBA" id="ARBA00023186"/>
    </source>
</evidence>
<dbReference type="PROSITE" id="PS00636">
    <property type="entry name" value="DNAJ_1"/>
    <property type="match status" value="1"/>
</dbReference>
<dbReference type="PRINTS" id="PR00625">
    <property type="entry name" value="JDOMAIN"/>
</dbReference>
<dbReference type="InterPro" id="IPR002939">
    <property type="entry name" value="DnaJ_C"/>
</dbReference>
<reference evidence="3 4" key="1">
    <citation type="submission" date="2018-11" db="EMBL/GenBank/DDBJ databases">
        <title>Draft genome sequence of Ferruginibacter sp. BO-59.</title>
        <authorList>
            <person name="Im W.T."/>
        </authorList>
    </citation>
    <scope>NUCLEOTIDE SEQUENCE [LARGE SCALE GENOMIC DNA]</scope>
    <source>
        <strain evidence="3 4">BO-59</strain>
    </source>
</reference>
<keyword evidence="1" id="KW-0143">Chaperone</keyword>
<evidence type="ECO:0000313" key="4">
    <source>
        <dbReference type="Proteomes" id="UP000267223"/>
    </source>
</evidence>
<dbReference type="PANTHER" id="PTHR43096:SF52">
    <property type="entry name" value="DNAJ HOMOLOG 1, MITOCHONDRIAL-RELATED"/>
    <property type="match status" value="1"/>
</dbReference>
<dbReference type="SMART" id="SM00271">
    <property type="entry name" value="DnaJ"/>
    <property type="match status" value="1"/>
</dbReference>
<gene>
    <name evidence="3" type="ORF">EFY79_18785</name>
</gene>
<name>A0A3M9N6R7_9BACT</name>
<dbReference type="SUPFAM" id="SSF49493">
    <property type="entry name" value="HSP40/DnaJ peptide-binding domain"/>
    <property type="match status" value="2"/>
</dbReference>
<dbReference type="InterPro" id="IPR036869">
    <property type="entry name" value="J_dom_sf"/>
</dbReference>
<dbReference type="Pfam" id="PF01556">
    <property type="entry name" value="DnaJ_C"/>
    <property type="match status" value="1"/>
</dbReference>
<dbReference type="RefSeq" id="WP_123122293.1">
    <property type="nucleotide sequence ID" value="NZ_RJJR01000019.1"/>
</dbReference>
<dbReference type="Pfam" id="PF00226">
    <property type="entry name" value="DnaJ"/>
    <property type="match status" value="1"/>
</dbReference>
<organism evidence="3 4">
    <name type="scientific">Hanamia caeni</name>
    <dbReference type="NCBI Taxonomy" id="2294116"/>
    <lineage>
        <taxon>Bacteria</taxon>
        <taxon>Pseudomonadati</taxon>
        <taxon>Bacteroidota</taxon>
        <taxon>Chitinophagia</taxon>
        <taxon>Chitinophagales</taxon>
        <taxon>Chitinophagaceae</taxon>
        <taxon>Hanamia</taxon>
    </lineage>
</organism>
<sequence length="310" mass="34525">MDFVDYYKTLDVAKNASAADIKKAYRKLARKYHPDVNPNDKEAHKKFQQINEAHEVLSDPEKRKKYDQYGENWKHADQYEQARRQQGQQAGGGFGDFGGFGQGFGGGEGYTYSSGDEGSFSDFFESLFGGGGKSRRSQSKYRGQDYNAELRLSLADAYTTHKQTLTINGKNVRITIPAGVENGQQIRLKGYGSPGANGGPNGDLFITFVIPNEQDLKREGNNLYKTEDLDLYTALLGGEKTIDTLSGKIKLKVAPETQNGAKIRLKGKGFPVYKKEGQFGNLYITWNIKLPTNLTPKQKELFTELSKLSS</sequence>
<dbReference type="GO" id="GO:0051082">
    <property type="term" value="F:unfolded protein binding"/>
    <property type="evidence" value="ECO:0007669"/>
    <property type="project" value="InterPro"/>
</dbReference>
<evidence type="ECO:0000313" key="3">
    <source>
        <dbReference type="EMBL" id="RNI33491.1"/>
    </source>
</evidence>
<protein>
    <submittedName>
        <fullName evidence="3">J domain-containing protein</fullName>
    </submittedName>
</protein>
<dbReference type="EMBL" id="RJJR01000019">
    <property type="protein sequence ID" value="RNI33491.1"/>
    <property type="molecule type" value="Genomic_DNA"/>
</dbReference>